<dbReference type="AlphaFoldDB" id="A0AAN9KT27"/>
<sequence length="76" mass="8385">MVSGGSLQFPGSGGALGLIVYRQWKKLGFLDGMLRFLAFRDALSFPLSSPLSPLLCMVDPVARFGGWRWINLFFAC</sequence>
<comment type="caution">
    <text evidence="1">The sequence shown here is derived from an EMBL/GenBank/DDBJ whole genome shotgun (WGS) entry which is preliminary data.</text>
</comment>
<evidence type="ECO:0000313" key="2">
    <source>
        <dbReference type="Proteomes" id="UP001367508"/>
    </source>
</evidence>
<evidence type="ECO:0000313" key="1">
    <source>
        <dbReference type="EMBL" id="KAK7321444.1"/>
    </source>
</evidence>
<gene>
    <name evidence="1" type="ORF">VNO77_32096</name>
</gene>
<reference evidence="1 2" key="1">
    <citation type="submission" date="2024-01" db="EMBL/GenBank/DDBJ databases">
        <title>The genomes of 5 underutilized Papilionoideae crops provide insights into root nodulation and disease resistanc.</title>
        <authorList>
            <person name="Jiang F."/>
        </authorList>
    </citation>
    <scope>NUCLEOTIDE SEQUENCE [LARGE SCALE GENOMIC DNA]</scope>
    <source>
        <strain evidence="1">LVBAO_FW01</strain>
        <tissue evidence="1">Leaves</tissue>
    </source>
</reference>
<accession>A0AAN9KT27</accession>
<proteinExistence type="predicted"/>
<organism evidence="1 2">
    <name type="scientific">Canavalia gladiata</name>
    <name type="common">Sword bean</name>
    <name type="synonym">Dolichos gladiatus</name>
    <dbReference type="NCBI Taxonomy" id="3824"/>
    <lineage>
        <taxon>Eukaryota</taxon>
        <taxon>Viridiplantae</taxon>
        <taxon>Streptophyta</taxon>
        <taxon>Embryophyta</taxon>
        <taxon>Tracheophyta</taxon>
        <taxon>Spermatophyta</taxon>
        <taxon>Magnoliopsida</taxon>
        <taxon>eudicotyledons</taxon>
        <taxon>Gunneridae</taxon>
        <taxon>Pentapetalae</taxon>
        <taxon>rosids</taxon>
        <taxon>fabids</taxon>
        <taxon>Fabales</taxon>
        <taxon>Fabaceae</taxon>
        <taxon>Papilionoideae</taxon>
        <taxon>50 kb inversion clade</taxon>
        <taxon>NPAAA clade</taxon>
        <taxon>indigoferoid/millettioid clade</taxon>
        <taxon>Phaseoleae</taxon>
        <taxon>Canavalia</taxon>
    </lineage>
</organism>
<protein>
    <submittedName>
        <fullName evidence="1">Uncharacterized protein</fullName>
    </submittedName>
</protein>
<dbReference type="EMBL" id="JAYMYQ010000007">
    <property type="protein sequence ID" value="KAK7321444.1"/>
    <property type="molecule type" value="Genomic_DNA"/>
</dbReference>
<dbReference type="Proteomes" id="UP001367508">
    <property type="component" value="Unassembled WGS sequence"/>
</dbReference>
<keyword evidence="2" id="KW-1185">Reference proteome</keyword>
<name>A0AAN9KT27_CANGL</name>